<organism evidence="4 5">
    <name type="scientific">Lentisphaera araneosa HTCC2155</name>
    <dbReference type="NCBI Taxonomy" id="313628"/>
    <lineage>
        <taxon>Bacteria</taxon>
        <taxon>Pseudomonadati</taxon>
        <taxon>Lentisphaerota</taxon>
        <taxon>Lentisphaeria</taxon>
        <taxon>Lentisphaerales</taxon>
        <taxon>Lentisphaeraceae</taxon>
        <taxon>Lentisphaera</taxon>
    </lineage>
</organism>
<evidence type="ECO:0000313" key="4">
    <source>
        <dbReference type="EMBL" id="EDM28914.1"/>
    </source>
</evidence>
<dbReference type="Proteomes" id="UP000004947">
    <property type="component" value="Unassembled WGS sequence"/>
</dbReference>
<dbReference type="Pfam" id="PF00359">
    <property type="entry name" value="PTS_EIIA_2"/>
    <property type="match status" value="1"/>
</dbReference>
<proteinExistence type="predicted"/>
<keyword evidence="1" id="KW-0129">CBS domain</keyword>
<protein>
    <submittedName>
        <fullName evidence="4">Nitrogen regulatory IIA protein</fullName>
    </submittedName>
</protein>
<dbReference type="STRING" id="313628.LNTAR_13897"/>
<feature type="domain" description="PTS EIIA type-2" evidence="2">
    <location>
        <begin position="5"/>
        <end position="150"/>
    </location>
</feature>
<dbReference type="InterPro" id="IPR000644">
    <property type="entry name" value="CBS_dom"/>
</dbReference>
<dbReference type="PANTHER" id="PTHR47738">
    <property type="entry name" value="PTS SYSTEM FRUCTOSE-LIKE EIIA COMPONENT-RELATED"/>
    <property type="match status" value="1"/>
</dbReference>
<dbReference type="InterPro" id="IPR016152">
    <property type="entry name" value="PTrfase/Anion_transptr"/>
</dbReference>
<sequence>MNFADLLNPKLILCDLQSESHEMVYLEMLEALKGQCKDIAEPRDILKDILEHESLVEMPYNSGFAIPHTRSAGVNDLHLVLGIHKQGIKLQEHDLEKSKIIILFLVSKETSKIYLLILKALARYFSNPGVSDQLAECATAQEVTDVFQKDKVEVNHSITAEDIMSDSMDCMPGSGMLGSAIDVLAQTKRLHIPIVDGDGRLIGDFNIDSILKGSVPDYIKMMDNLSFLPEFEPFDKILKNEDKTPVDKFIDHEPKFCKRETALMEVVIRFIKDQVNCLYVVDESMRPEGIITKHELINNLLRS</sequence>
<dbReference type="AlphaFoldDB" id="A6DH31"/>
<reference evidence="4 5" key="1">
    <citation type="journal article" date="2010" name="J. Bacteriol.">
        <title>Genome sequence of Lentisphaera araneosa HTCC2155T, the type species of the order Lentisphaerales in the phylum Lentisphaerae.</title>
        <authorList>
            <person name="Thrash J.C."/>
            <person name="Cho J.C."/>
            <person name="Vergin K.L."/>
            <person name="Morris R.M."/>
            <person name="Giovannoni S.J."/>
        </authorList>
    </citation>
    <scope>NUCLEOTIDE SEQUENCE [LARGE SCALE GENOMIC DNA]</scope>
    <source>
        <strain evidence="4 5">HTCC2155</strain>
    </source>
</reference>
<dbReference type="CDD" id="cd02205">
    <property type="entry name" value="CBS_pair_SF"/>
    <property type="match status" value="1"/>
</dbReference>
<dbReference type="InterPro" id="IPR002178">
    <property type="entry name" value="PTS_EIIA_type-2_dom"/>
</dbReference>
<dbReference type="InterPro" id="IPR051541">
    <property type="entry name" value="PTS_SugarTrans_NitroReg"/>
</dbReference>
<dbReference type="EMBL" id="ABCK01000003">
    <property type="protein sequence ID" value="EDM28914.1"/>
    <property type="molecule type" value="Genomic_DNA"/>
</dbReference>
<comment type="caution">
    <text evidence="4">The sequence shown here is derived from an EMBL/GenBank/DDBJ whole genome shotgun (WGS) entry which is preliminary data.</text>
</comment>
<evidence type="ECO:0000313" key="5">
    <source>
        <dbReference type="Proteomes" id="UP000004947"/>
    </source>
</evidence>
<dbReference type="PROSITE" id="PS51094">
    <property type="entry name" value="PTS_EIIA_TYPE_2"/>
    <property type="match status" value="1"/>
</dbReference>
<dbReference type="Pfam" id="PF00571">
    <property type="entry name" value="CBS"/>
    <property type="match status" value="2"/>
</dbReference>
<accession>A6DH31</accession>
<dbReference type="Gene3D" id="3.40.930.10">
    <property type="entry name" value="Mannitol-specific EII, Chain A"/>
    <property type="match status" value="1"/>
</dbReference>
<dbReference type="eggNOG" id="COG1762">
    <property type="taxonomic scope" value="Bacteria"/>
</dbReference>
<dbReference type="SUPFAM" id="SSF55804">
    <property type="entry name" value="Phoshotransferase/anion transport protein"/>
    <property type="match status" value="1"/>
</dbReference>
<dbReference type="PROSITE" id="PS51371">
    <property type="entry name" value="CBS"/>
    <property type="match status" value="1"/>
</dbReference>
<dbReference type="SUPFAM" id="SSF54631">
    <property type="entry name" value="CBS-domain pair"/>
    <property type="match status" value="1"/>
</dbReference>
<feature type="domain" description="CBS" evidence="3">
    <location>
        <begin position="250"/>
        <end position="303"/>
    </location>
</feature>
<evidence type="ECO:0000256" key="1">
    <source>
        <dbReference type="PROSITE-ProRule" id="PRU00703"/>
    </source>
</evidence>
<dbReference type="RefSeq" id="WP_007277216.1">
    <property type="nucleotide sequence ID" value="NZ_ABCK01000003.1"/>
</dbReference>
<evidence type="ECO:0000259" key="2">
    <source>
        <dbReference type="PROSITE" id="PS51094"/>
    </source>
</evidence>
<dbReference type="OrthoDB" id="1640042at2"/>
<gene>
    <name evidence="4" type="ORF">LNTAR_13897</name>
</gene>
<dbReference type="InterPro" id="IPR046342">
    <property type="entry name" value="CBS_dom_sf"/>
</dbReference>
<evidence type="ECO:0000259" key="3">
    <source>
        <dbReference type="PROSITE" id="PS51371"/>
    </source>
</evidence>
<dbReference type="eggNOG" id="COG0517">
    <property type="taxonomic scope" value="Bacteria"/>
</dbReference>
<dbReference type="Gene3D" id="3.10.580.10">
    <property type="entry name" value="CBS-domain"/>
    <property type="match status" value="1"/>
</dbReference>
<keyword evidence="5" id="KW-1185">Reference proteome</keyword>
<name>A6DH31_9BACT</name>